<evidence type="ECO:0000313" key="2">
    <source>
        <dbReference type="Proteomes" id="UP000830768"/>
    </source>
</evidence>
<dbReference type="EMBL" id="CP090031">
    <property type="protein sequence ID" value="UPK90899.1"/>
    <property type="molecule type" value="Genomic_DNA"/>
</dbReference>
<sequence>MTSLIPREPTPVMLPISELIAMSDEQLCHFMKEHRDANGDYNLPVDGWNKLSADERERLATRLNKEVEIIYYQQLVDDDGRPLYPIELIDEVFKNPEEHRDLIQPLQSYPGNNQPFNIFLEQNERWKDFRKWQKDNRGLEDENDTYEAHVKEATFWAKRTRLDWARADFEDKLKKNPLCLEAQLMYEMKTRDRQRLRYRERDCNGPADYFKAVKRGLASHGLTRPFELNEDPKQQDQLTTWIEYLGYEYWCLDGYAESMERLAPKHDEAWKRLVDAKIVGPHETIDDIRSMRRSLQREKEAQQAHIEVRMVKAEAQRVFNLTQESPERFLIPENQRVEMLNKVSQDVEHTERRHTRVKVRNDKVSAFVSGTHEYARANVKWTCHSLYVQWVLK</sequence>
<organism evidence="1 2">
    <name type="scientific">Fusarium solani subsp. cucurbitae</name>
    <name type="common">Neocosmosporum cucurbitae</name>
    <dbReference type="NCBI Taxonomy" id="2747967"/>
    <lineage>
        <taxon>Eukaryota</taxon>
        <taxon>Fungi</taxon>
        <taxon>Dikarya</taxon>
        <taxon>Ascomycota</taxon>
        <taxon>Pezizomycotina</taxon>
        <taxon>Sordariomycetes</taxon>
        <taxon>Hypocreomycetidae</taxon>
        <taxon>Hypocreales</taxon>
        <taxon>Nectriaceae</taxon>
        <taxon>Fusarium</taxon>
        <taxon>Fusarium solani species complex</taxon>
    </lineage>
</organism>
<evidence type="ECO:0000313" key="1">
    <source>
        <dbReference type="EMBL" id="UPK90899.1"/>
    </source>
</evidence>
<dbReference type="Proteomes" id="UP000830768">
    <property type="component" value="Chromosome 2"/>
</dbReference>
<accession>A0ACD3YPL4</accession>
<reference evidence="1" key="1">
    <citation type="submission" date="2021-11" db="EMBL/GenBank/DDBJ databases">
        <title>Fusarium solani-melongenae Genome sequencing and assembly.</title>
        <authorList>
            <person name="Xie S."/>
            <person name="Huang L."/>
            <person name="Zhang X."/>
        </authorList>
    </citation>
    <scope>NUCLEOTIDE SEQUENCE</scope>
    <source>
        <strain evidence="1">CRI 24-3</strain>
    </source>
</reference>
<keyword evidence="2" id="KW-1185">Reference proteome</keyword>
<name>A0ACD3YPL4_FUSSC</name>
<protein>
    <submittedName>
        <fullName evidence="1">Uncharacterized protein</fullName>
    </submittedName>
</protein>
<proteinExistence type="predicted"/>
<gene>
    <name evidence="1" type="ORF">LCI18_001834</name>
</gene>